<evidence type="ECO:0000259" key="5">
    <source>
        <dbReference type="Pfam" id="PF14833"/>
    </source>
</evidence>
<dbReference type="STRING" id="1891926.Fuma_03771"/>
<dbReference type="InterPro" id="IPR008927">
    <property type="entry name" value="6-PGluconate_DH-like_C_sf"/>
</dbReference>
<dbReference type="OrthoDB" id="9786703at2"/>
<dbReference type="SUPFAM" id="SSF51735">
    <property type="entry name" value="NAD(P)-binding Rossmann-fold domains"/>
    <property type="match status" value="1"/>
</dbReference>
<dbReference type="PANTHER" id="PTHR43060">
    <property type="entry name" value="3-HYDROXYISOBUTYRATE DEHYDROGENASE-LIKE 1, MITOCHONDRIAL-RELATED"/>
    <property type="match status" value="1"/>
</dbReference>
<feature type="domain" description="3-hydroxyisobutyrate dehydrogenase-like NAD-binding" evidence="5">
    <location>
        <begin position="174"/>
        <end position="290"/>
    </location>
</feature>
<evidence type="ECO:0000313" key="6">
    <source>
        <dbReference type="EMBL" id="APZ94148.1"/>
    </source>
</evidence>
<dbReference type="SUPFAM" id="SSF48179">
    <property type="entry name" value="6-phosphogluconate dehydrogenase C-terminal domain-like"/>
    <property type="match status" value="1"/>
</dbReference>
<dbReference type="GO" id="GO:0050661">
    <property type="term" value="F:NADP binding"/>
    <property type="evidence" value="ECO:0007669"/>
    <property type="project" value="InterPro"/>
</dbReference>
<dbReference type="RefSeq" id="WP_077025505.1">
    <property type="nucleotide sequence ID" value="NZ_CP017641.1"/>
</dbReference>
<dbReference type="InterPro" id="IPR013328">
    <property type="entry name" value="6PGD_dom2"/>
</dbReference>
<dbReference type="GO" id="GO:0051287">
    <property type="term" value="F:NAD binding"/>
    <property type="evidence" value="ECO:0007669"/>
    <property type="project" value="InterPro"/>
</dbReference>
<dbReference type="PIRSF" id="PIRSF000103">
    <property type="entry name" value="HIBADH"/>
    <property type="match status" value="1"/>
</dbReference>
<evidence type="ECO:0000259" key="4">
    <source>
        <dbReference type="Pfam" id="PF03446"/>
    </source>
</evidence>
<dbReference type="Pfam" id="PF03446">
    <property type="entry name" value="NAD_binding_2"/>
    <property type="match status" value="1"/>
</dbReference>
<dbReference type="InterPro" id="IPR015815">
    <property type="entry name" value="HIBADH-related"/>
</dbReference>
<name>A0A1P8WJD1_9PLAN</name>
<dbReference type="Pfam" id="PF14833">
    <property type="entry name" value="NAD_binding_11"/>
    <property type="match status" value="1"/>
</dbReference>
<proteinExistence type="predicted"/>
<dbReference type="Gene3D" id="3.40.50.720">
    <property type="entry name" value="NAD(P)-binding Rossmann-like Domain"/>
    <property type="match status" value="1"/>
</dbReference>
<dbReference type="Proteomes" id="UP000187735">
    <property type="component" value="Chromosome"/>
</dbReference>
<gene>
    <name evidence="6" type="primary">garR_2</name>
    <name evidence="6" type="ORF">Fuma_03771</name>
</gene>
<organism evidence="6 7">
    <name type="scientific">Fuerstiella marisgermanici</name>
    <dbReference type="NCBI Taxonomy" id="1891926"/>
    <lineage>
        <taxon>Bacteria</taxon>
        <taxon>Pseudomonadati</taxon>
        <taxon>Planctomycetota</taxon>
        <taxon>Planctomycetia</taxon>
        <taxon>Planctomycetales</taxon>
        <taxon>Planctomycetaceae</taxon>
        <taxon>Fuerstiella</taxon>
    </lineage>
</organism>
<accession>A0A1P8WJD1</accession>
<protein>
    <submittedName>
        <fullName evidence="6">2-hydroxy-3-oxopropionate reductase</fullName>
        <ecNumber evidence="6">1.1.1.60</ecNumber>
    </submittedName>
</protein>
<dbReference type="GO" id="GO:0008679">
    <property type="term" value="F:2-hydroxy-3-oxopropionate reductase activity"/>
    <property type="evidence" value="ECO:0007669"/>
    <property type="project" value="UniProtKB-EC"/>
</dbReference>
<dbReference type="AlphaFoldDB" id="A0A1P8WJD1"/>
<keyword evidence="7" id="KW-1185">Reference proteome</keyword>
<dbReference type="PANTHER" id="PTHR43060:SF15">
    <property type="entry name" value="3-HYDROXYISOBUTYRATE DEHYDROGENASE-LIKE 1, MITOCHONDRIAL-RELATED"/>
    <property type="match status" value="1"/>
</dbReference>
<feature type="active site" evidence="3">
    <location>
        <position position="180"/>
    </location>
</feature>
<evidence type="ECO:0000313" key="7">
    <source>
        <dbReference type="Proteomes" id="UP000187735"/>
    </source>
</evidence>
<evidence type="ECO:0000256" key="1">
    <source>
        <dbReference type="ARBA" id="ARBA00023002"/>
    </source>
</evidence>
<feature type="domain" description="6-phosphogluconate dehydrogenase NADP-binding" evidence="4">
    <location>
        <begin position="12"/>
        <end position="171"/>
    </location>
</feature>
<dbReference type="Gene3D" id="1.10.1040.10">
    <property type="entry name" value="N-(1-d-carboxylethyl)-l-norvaline Dehydrogenase, domain 2"/>
    <property type="match status" value="1"/>
</dbReference>
<evidence type="ECO:0000256" key="3">
    <source>
        <dbReference type="PIRSR" id="PIRSR000103-1"/>
    </source>
</evidence>
<dbReference type="EC" id="1.1.1.60" evidence="6"/>
<reference evidence="6 7" key="1">
    <citation type="journal article" date="2016" name="Front. Microbiol.">
        <title>Fuerstia marisgermanicae gen. nov., sp. nov., an Unusual Member of the Phylum Planctomycetes from the German Wadden Sea.</title>
        <authorList>
            <person name="Kohn T."/>
            <person name="Heuer A."/>
            <person name="Jogler M."/>
            <person name="Vollmers J."/>
            <person name="Boedeker C."/>
            <person name="Bunk B."/>
            <person name="Rast P."/>
            <person name="Borchert D."/>
            <person name="Glockner I."/>
            <person name="Freese H.M."/>
            <person name="Klenk H.P."/>
            <person name="Overmann J."/>
            <person name="Kaster A.K."/>
            <person name="Rohde M."/>
            <person name="Wiegand S."/>
            <person name="Jogler C."/>
        </authorList>
    </citation>
    <scope>NUCLEOTIDE SEQUENCE [LARGE SCALE GENOMIC DNA]</scope>
    <source>
        <strain evidence="6 7">NH11</strain>
    </source>
</reference>
<dbReference type="KEGG" id="fmr:Fuma_03771"/>
<dbReference type="InterPro" id="IPR029154">
    <property type="entry name" value="HIBADH-like_NADP-bd"/>
</dbReference>
<dbReference type="EMBL" id="CP017641">
    <property type="protein sequence ID" value="APZ94148.1"/>
    <property type="molecule type" value="Genomic_DNA"/>
</dbReference>
<keyword evidence="2" id="KW-0520">NAD</keyword>
<keyword evidence="1 6" id="KW-0560">Oxidoreductase</keyword>
<dbReference type="InterPro" id="IPR006115">
    <property type="entry name" value="6PGDH_NADP-bd"/>
</dbReference>
<evidence type="ECO:0000256" key="2">
    <source>
        <dbReference type="ARBA" id="ARBA00023027"/>
    </source>
</evidence>
<sequence>MSARVITPGETRIGWIGTGVMGASMCGHLIDAGFQATVYSRTKSKAQALLDKGAAWADTPKAVAENSDVIFSIVGFPHDVRSVLLGEDGALAGASSGSILVDMTTSQPSLAVEIYEAAKAKNVASVDAPVSGGDVGAKNAALSIMIGGDADVVDALNPCWEAMGKTIVHQGPAGAGQHAKMVNQILISTGMIGICEALLYGHKAGLDLNTVLQSVSSGAAGSWSLSNLGPRIIDNNFDPGFFVEHFIKDMGIALEESKRMGLSMPGLALGHQLYMAVQAQGHGRKGTHALQLALATISNVDWTGREKA</sequence>
<dbReference type="InterPro" id="IPR036291">
    <property type="entry name" value="NAD(P)-bd_dom_sf"/>
</dbReference>